<proteinExistence type="predicted"/>
<sequence>MKACILYAGFFPFIPEFYFRFNWVSKKYLSNRFIMASAKIAFAVLSNINEYAVKPEYCTVRYLFMAFRRYPL</sequence>
<reference evidence="1 2" key="1">
    <citation type="submission" date="2010-01" db="EMBL/GenBank/DDBJ databases">
        <authorList>
            <person name="Weinstock G."/>
            <person name="Sodergren E."/>
            <person name="Clifton S."/>
            <person name="Fulton L."/>
            <person name="Fulton B."/>
            <person name="Courtney L."/>
            <person name="Fronick C."/>
            <person name="Harrison M."/>
            <person name="Strong C."/>
            <person name="Farmer C."/>
            <person name="Delahaunty K."/>
            <person name="Markovic C."/>
            <person name="Hall O."/>
            <person name="Minx P."/>
            <person name="Tomlinson C."/>
            <person name="Mitreva M."/>
            <person name="Nelson J."/>
            <person name="Hou S."/>
            <person name="Wollam A."/>
            <person name="Pepin K.H."/>
            <person name="Johnson M."/>
            <person name="Bhonagiri V."/>
            <person name="Nash W.E."/>
            <person name="Warren W."/>
            <person name="Chinwalla A."/>
            <person name="Mardis E.R."/>
            <person name="Wilson R.K."/>
        </authorList>
    </citation>
    <scope>NUCLEOTIDE SEQUENCE [LARGE SCALE GENOMIC DNA]</scope>
    <source>
        <strain evidence="1 2">NJ9703</strain>
    </source>
</reference>
<protein>
    <submittedName>
        <fullName evidence="1">Uncharacterized protein</fullName>
    </submittedName>
</protein>
<evidence type="ECO:0000313" key="2">
    <source>
        <dbReference type="Proteomes" id="UP000004621"/>
    </source>
</evidence>
<dbReference type="EMBL" id="ACEO02000014">
    <property type="protein sequence ID" value="EFC51107.1"/>
    <property type="molecule type" value="Genomic_DNA"/>
</dbReference>
<dbReference type="Proteomes" id="UP000004621">
    <property type="component" value="Unassembled WGS sequence"/>
</dbReference>
<name>A0A9W5INR7_NEISU</name>
<evidence type="ECO:0000313" key="1">
    <source>
        <dbReference type="EMBL" id="EFC51107.1"/>
    </source>
</evidence>
<gene>
    <name evidence="1" type="ORF">NEISUBOT_05441</name>
</gene>
<comment type="caution">
    <text evidence="1">The sequence shown here is derived from an EMBL/GenBank/DDBJ whole genome shotgun (WGS) entry which is preliminary data.</text>
</comment>
<dbReference type="AlphaFoldDB" id="A0A9W5INR7"/>
<accession>A0A9W5INR7</accession>
<organism evidence="1 2">
    <name type="scientific">Neisseria subflava NJ9703</name>
    <dbReference type="NCBI Taxonomy" id="546268"/>
    <lineage>
        <taxon>Bacteria</taxon>
        <taxon>Pseudomonadati</taxon>
        <taxon>Pseudomonadota</taxon>
        <taxon>Betaproteobacteria</taxon>
        <taxon>Neisseriales</taxon>
        <taxon>Neisseriaceae</taxon>
        <taxon>Neisseria</taxon>
    </lineage>
</organism>